<dbReference type="HOGENOM" id="CLU_036381_3_0_4"/>
<dbReference type="PANTHER" id="PTHR38043">
    <property type="entry name" value="PROTEIN HEMX"/>
    <property type="match status" value="1"/>
</dbReference>
<feature type="region of interest" description="Disordered" evidence="2">
    <location>
        <begin position="442"/>
        <end position="473"/>
    </location>
</feature>
<protein>
    <recommendedName>
        <fullName evidence="5">HemX protein</fullName>
    </recommendedName>
</protein>
<feature type="coiled-coil region" evidence="1">
    <location>
        <begin position="298"/>
        <end position="325"/>
    </location>
</feature>
<dbReference type="PANTHER" id="PTHR38043:SF1">
    <property type="entry name" value="PROTEIN HEMX"/>
    <property type="match status" value="1"/>
</dbReference>
<comment type="caution">
    <text evidence="3">The sequence shown here is derived from an EMBL/GenBank/DDBJ whole genome shotgun (WGS) entry which is preliminary data.</text>
</comment>
<evidence type="ECO:0000256" key="2">
    <source>
        <dbReference type="SAM" id="MobiDB-lite"/>
    </source>
</evidence>
<gene>
    <name evidence="3" type="ORF">HMPREF9021_00202</name>
</gene>
<dbReference type="InterPro" id="IPR007470">
    <property type="entry name" value="HemX"/>
</dbReference>
<dbReference type="EMBL" id="ADCY02000004">
    <property type="protein sequence ID" value="EFG31803.2"/>
    <property type="molecule type" value="Genomic_DNA"/>
</dbReference>
<feature type="compositionally biased region" description="Basic and acidic residues" evidence="2">
    <location>
        <begin position="452"/>
        <end position="466"/>
    </location>
</feature>
<dbReference type="AlphaFoldDB" id="V9H6K6"/>
<reference evidence="3 4" key="2">
    <citation type="submission" date="2011-10" db="EMBL/GenBank/DDBJ databases">
        <title>The Genome Sequence of Simonsiella muelleri ATCC 29453.</title>
        <authorList>
            <consortium name="The Broad Institute Genome Sequencing Platform"/>
            <consortium name="The Broad Institute Genome Sequencing Center for Infectious Disease"/>
            <person name="Earl A."/>
            <person name="Ward D."/>
            <person name="Feldgarden M."/>
            <person name="Gevers D."/>
            <person name="Izard J."/>
            <person name="Baranova O.V."/>
            <person name="Blanton J.M."/>
            <person name="Tanner A.C."/>
            <person name="Dewhirst F."/>
            <person name="Young S.K."/>
            <person name="Zeng Q."/>
            <person name="Gargeya S."/>
            <person name="Fitzgerald M."/>
            <person name="Haas B."/>
            <person name="Abouelleil A."/>
            <person name="Alvarado L."/>
            <person name="Arachchi H.M."/>
            <person name="Berlin A."/>
            <person name="Brown A."/>
            <person name="Chapman S.B."/>
            <person name="Chen Z."/>
            <person name="Dunbar C."/>
            <person name="Freedman E."/>
            <person name="Gearin G."/>
            <person name="Goldberg J."/>
            <person name="Griggs A."/>
            <person name="Gujja S."/>
            <person name="Heiman D."/>
            <person name="Howarth C."/>
            <person name="Larson L."/>
            <person name="Lui A."/>
            <person name="MacDonald P.J.P."/>
            <person name="Montmayeur A."/>
            <person name="Murphy C."/>
            <person name="Neiman D."/>
            <person name="Pearson M."/>
            <person name="Priest M."/>
            <person name="Roberts A."/>
            <person name="Saif S."/>
            <person name="Shea T."/>
            <person name="Shenoy N."/>
            <person name="Sisk P."/>
            <person name="Stolte C."/>
            <person name="Sykes S."/>
            <person name="Wortman J."/>
            <person name="Nusbaum C."/>
            <person name="Birren B."/>
        </authorList>
    </citation>
    <scope>NUCLEOTIDE SEQUENCE [LARGE SCALE GENOMIC DNA]</scope>
    <source>
        <strain evidence="3 4">ATCC 29453</strain>
    </source>
</reference>
<reference evidence="3 4" key="1">
    <citation type="submission" date="2010-03" db="EMBL/GenBank/DDBJ databases">
        <authorList>
            <consortium name="The Broad Institute Genome Sequencing Platform"/>
            <person name="Ward D."/>
            <person name="Earl A."/>
            <person name="Feldgarden M."/>
            <person name="Gevers D."/>
            <person name="Young S."/>
            <person name="Zeng Q."/>
            <person name="Koehrsen M."/>
            <person name="Alvarado L."/>
            <person name="Berlin A.M."/>
            <person name="Borenstein D."/>
            <person name="Chapman S.B."/>
            <person name="Chen Z."/>
            <person name="Engels R."/>
            <person name="Freedman E."/>
            <person name="Gellesch M."/>
            <person name="Goldberg J."/>
            <person name="Griggs A."/>
            <person name="Gujja S."/>
            <person name="Heilman E.R."/>
            <person name="Heiman D.I."/>
            <person name="Hepburn T.A."/>
            <person name="Howarth C."/>
            <person name="Jen D."/>
            <person name="Larson L."/>
            <person name="Mehta T."/>
            <person name="Park D."/>
            <person name="Pearson M."/>
            <person name="Richards J."/>
            <person name="Roberts A."/>
            <person name="Saif S."/>
            <person name="Shea T.D."/>
            <person name="Shenoy N."/>
            <person name="Sisk P."/>
            <person name="Stolte C."/>
            <person name="Sykes S.N."/>
            <person name="Walk T."/>
            <person name="White J."/>
            <person name="Yandava C."/>
            <person name="Izard J."/>
            <person name="Baranova O.V."/>
            <person name="Blanton J.M."/>
            <person name="Tanner A.C."/>
            <person name="Dewhirst F."/>
            <person name="Haas B."/>
            <person name="Nusbaum C."/>
            <person name="Birren B."/>
        </authorList>
    </citation>
    <scope>NUCLEOTIDE SEQUENCE [LARGE SCALE GENOMIC DNA]</scope>
    <source>
        <strain evidence="3 4">ATCC 29453</strain>
    </source>
</reference>
<accession>V9H6K6</accession>
<dbReference type="STRING" id="641147.HMPREF9021_00202"/>
<evidence type="ECO:0000313" key="4">
    <source>
        <dbReference type="Proteomes" id="UP000017813"/>
    </source>
</evidence>
<dbReference type="RefSeq" id="WP_002641123.1">
    <property type="nucleotide sequence ID" value="NZ_CP019448.1"/>
</dbReference>
<sequence>MSDNQHIESTENNQPVTLAKPSIVESNHFANQSNYNQQPIVIERKGGRGAATGALVLSLLALGASGFLFVEGQNILKQQENSVQNALKDAALGETDNAQSLKIALEQQDKLNQSLMGLSKDQNEDHQHLANMQRSYNELLKGRVNWLVDETEVMLNVAAQQLLLSGNVPVAISTLNTIEQRLKRFDQAELIPIKKAISDDLSDLKAQGGHYLDVSSTSLKVDSLEKSVASLPLLVDSTLQPVKNEAAPTATDADFWTRTWEKTLGMLKGMVEIRKLDSNDAMLLSPEQIYFVRANLRLRLLDARLALLQHNNEIYKKNLDEVKLAVMQYFDTSAPTTQEWLKTLDELSQQNLQIVSDTALSRSQTAIRNYQNQAEVEKQPISMNDIPARSDVVLPTIATNSVDSKVENKSASQVVGSVASTIQAASAPVVAASKVAAPIEKSATEKTTQPETKSEIKAENKTDSTETKVASGVSSGTVAAATTGLAAVPLAKALSDKMADTKTDEAKKDDKKSITKDKADKPKAKSERDKNKNKSDRKKSN</sequence>
<name>V9H6K6_9NEIS</name>
<evidence type="ECO:0008006" key="5">
    <source>
        <dbReference type="Google" id="ProtNLM"/>
    </source>
</evidence>
<dbReference type="eggNOG" id="COG2959">
    <property type="taxonomic scope" value="Bacteria"/>
</dbReference>
<keyword evidence="1" id="KW-0175">Coiled coil</keyword>
<keyword evidence="4" id="KW-1185">Reference proteome</keyword>
<dbReference type="Pfam" id="PF04375">
    <property type="entry name" value="HemX"/>
    <property type="match status" value="1"/>
</dbReference>
<evidence type="ECO:0000256" key="1">
    <source>
        <dbReference type="SAM" id="Coils"/>
    </source>
</evidence>
<evidence type="ECO:0000313" key="3">
    <source>
        <dbReference type="EMBL" id="EFG31803.2"/>
    </source>
</evidence>
<feature type="region of interest" description="Disordered" evidence="2">
    <location>
        <begin position="494"/>
        <end position="541"/>
    </location>
</feature>
<proteinExistence type="predicted"/>
<dbReference type="Proteomes" id="UP000017813">
    <property type="component" value="Unassembled WGS sequence"/>
</dbReference>
<organism evidence="3 4">
    <name type="scientific">Simonsiella muelleri ATCC 29453</name>
    <dbReference type="NCBI Taxonomy" id="641147"/>
    <lineage>
        <taxon>Bacteria</taxon>
        <taxon>Pseudomonadati</taxon>
        <taxon>Pseudomonadota</taxon>
        <taxon>Betaproteobacteria</taxon>
        <taxon>Neisseriales</taxon>
        <taxon>Neisseriaceae</taxon>
        <taxon>Simonsiella</taxon>
    </lineage>
</organism>